<dbReference type="InterPro" id="IPR036259">
    <property type="entry name" value="MFS_trans_sf"/>
</dbReference>
<feature type="domain" description="Major facilitator superfamily (MFS) profile" evidence="7">
    <location>
        <begin position="67"/>
        <end position="561"/>
    </location>
</feature>
<proteinExistence type="predicted"/>
<evidence type="ECO:0000256" key="4">
    <source>
        <dbReference type="ARBA" id="ARBA00023136"/>
    </source>
</evidence>
<evidence type="ECO:0000313" key="9">
    <source>
        <dbReference type="Proteomes" id="UP001610446"/>
    </source>
</evidence>
<comment type="subcellular location">
    <subcellularLocation>
        <location evidence="1">Membrane</location>
        <topology evidence="1">Multi-pass membrane protein</topology>
    </subcellularLocation>
</comment>
<dbReference type="InterPro" id="IPR020846">
    <property type="entry name" value="MFS_dom"/>
</dbReference>
<evidence type="ECO:0000256" key="3">
    <source>
        <dbReference type="ARBA" id="ARBA00022989"/>
    </source>
</evidence>
<feature type="region of interest" description="Disordered" evidence="5">
    <location>
        <begin position="250"/>
        <end position="308"/>
    </location>
</feature>
<accession>A0ABR4L2B4</accession>
<reference evidence="8 9" key="1">
    <citation type="submission" date="2024-07" db="EMBL/GenBank/DDBJ databases">
        <title>Section-level genome sequencing and comparative genomics of Aspergillus sections Usti and Cavernicolus.</title>
        <authorList>
            <consortium name="Lawrence Berkeley National Laboratory"/>
            <person name="Nybo J.L."/>
            <person name="Vesth T.C."/>
            <person name="Theobald S."/>
            <person name="Frisvad J.C."/>
            <person name="Larsen T.O."/>
            <person name="Kjaerboelling I."/>
            <person name="Rothschild-Mancinelli K."/>
            <person name="Lyhne E.K."/>
            <person name="Kogle M.E."/>
            <person name="Barry K."/>
            <person name="Clum A."/>
            <person name="Na H."/>
            <person name="Ledsgaard L."/>
            <person name="Lin J."/>
            <person name="Lipzen A."/>
            <person name="Kuo A."/>
            <person name="Riley R."/>
            <person name="Mondo S."/>
            <person name="Labutti K."/>
            <person name="Haridas S."/>
            <person name="Pangalinan J."/>
            <person name="Salamov A.A."/>
            <person name="Simmons B.A."/>
            <person name="Magnuson J.K."/>
            <person name="Chen J."/>
            <person name="Drula E."/>
            <person name="Henrissat B."/>
            <person name="Wiebenga A."/>
            <person name="Lubbers R.J."/>
            <person name="Gomes A.C."/>
            <person name="Makela M.R."/>
            <person name="Stajich J."/>
            <person name="Grigoriev I.V."/>
            <person name="Mortensen U.H."/>
            <person name="De Vries R.P."/>
            <person name="Baker S.E."/>
            <person name="Andersen M.R."/>
        </authorList>
    </citation>
    <scope>NUCLEOTIDE SEQUENCE [LARGE SCALE GENOMIC DNA]</scope>
    <source>
        <strain evidence="8 9">CBS 123904</strain>
    </source>
</reference>
<feature type="transmembrane region" description="Helical" evidence="6">
    <location>
        <begin position="222"/>
        <end position="241"/>
    </location>
</feature>
<feature type="transmembrane region" description="Helical" evidence="6">
    <location>
        <begin position="525"/>
        <end position="545"/>
    </location>
</feature>
<gene>
    <name evidence="8" type="ORF">BJY01DRAFT_230737</name>
</gene>
<dbReference type="Gene3D" id="1.20.1250.20">
    <property type="entry name" value="MFS general substrate transporter like domains"/>
    <property type="match status" value="1"/>
</dbReference>
<comment type="caution">
    <text evidence="8">The sequence shown here is derived from an EMBL/GenBank/DDBJ whole genome shotgun (WGS) entry which is preliminary data.</text>
</comment>
<dbReference type="SUPFAM" id="SSF103473">
    <property type="entry name" value="MFS general substrate transporter"/>
    <property type="match status" value="1"/>
</dbReference>
<evidence type="ECO:0000259" key="7">
    <source>
        <dbReference type="PROSITE" id="PS50850"/>
    </source>
</evidence>
<dbReference type="Gene3D" id="1.20.1720.10">
    <property type="entry name" value="Multidrug resistance protein D"/>
    <property type="match status" value="1"/>
</dbReference>
<feature type="compositionally biased region" description="Polar residues" evidence="5">
    <location>
        <begin position="286"/>
        <end position="307"/>
    </location>
</feature>
<evidence type="ECO:0000313" key="8">
    <source>
        <dbReference type="EMBL" id="KAL2858566.1"/>
    </source>
</evidence>
<feature type="transmembrane region" description="Helical" evidence="6">
    <location>
        <begin position="432"/>
        <end position="450"/>
    </location>
</feature>
<feature type="transmembrane region" description="Helical" evidence="6">
    <location>
        <begin position="386"/>
        <end position="411"/>
    </location>
</feature>
<feature type="transmembrane region" description="Helical" evidence="6">
    <location>
        <begin position="456"/>
        <end position="477"/>
    </location>
</feature>
<keyword evidence="2 6" id="KW-0812">Transmembrane</keyword>
<keyword evidence="9" id="KW-1185">Reference proteome</keyword>
<evidence type="ECO:0000256" key="1">
    <source>
        <dbReference type="ARBA" id="ARBA00004141"/>
    </source>
</evidence>
<evidence type="ECO:0000256" key="5">
    <source>
        <dbReference type="SAM" id="MobiDB-lite"/>
    </source>
</evidence>
<sequence length="561" mass="62208">MAIAVTNIPRLERELHTEIYPGTEIMTDVGTHHFVKSSSHPDRVLVPQPSDDPHDPLNWSRLRKLVVISIATAVSFSQGLGPLALAPMFPQLMESFDADLAAVVKFTGVCILVLGFSNFFWIPIQTTFGRRPVLIFSTLICVVSNVWRATAKSYGSYMGACVLNGFGAGPAETSQPEIIADILFLHERGAYNTLYFTAYFGSLMVGPIIAGPMAEHVGWRNFFWFNTALLALVLILVVFFFPETKWQRTPPSEISAVDTPPPVDTNDSLEKPTLSTIHNENADPEIQSTTNSNDNNAPTTAAPTSQIVGHGTPCKRQFALYQLSPNGDNIRTLLTAFYIPWKLHLFPIIELSAFVVSWSASVFLTLNLTQSQAFAAPPYNFSSQTIGFFNFAILVGALIGLLTNGPLSDWISMRATLRNRGVREPEMRLPTMIPYLVVCIVGNFVVAFGYEYKWDWRIIVLIGYTAAGIQVAALPAIVSTYAVDSYKPVAGSIFVTITVNKNLWGYGFSEFITKWIEASGFVKPIMMNMSLTVLWCLCAVPFYVWGKRVRKWTAKSDVHDM</sequence>
<dbReference type="Proteomes" id="UP001610446">
    <property type="component" value="Unassembled WGS sequence"/>
</dbReference>
<keyword evidence="4 6" id="KW-0472">Membrane</keyword>
<dbReference type="PANTHER" id="PTHR23502">
    <property type="entry name" value="MAJOR FACILITATOR SUPERFAMILY"/>
    <property type="match status" value="1"/>
</dbReference>
<name>A0ABR4L2B4_9EURO</name>
<dbReference type="Pfam" id="PF07690">
    <property type="entry name" value="MFS_1"/>
    <property type="match status" value="1"/>
</dbReference>
<organism evidence="8 9">
    <name type="scientific">Aspergillus pseudoustus</name>
    <dbReference type="NCBI Taxonomy" id="1810923"/>
    <lineage>
        <taxon>Eukaryota</taxon>
        <taxon>Fungi</taxon>
        <taxon>Dikarya</taxon>
        <taxon>Ascomycota</taxon>
        <taxon>Pezizomycotina</taxon>
        <taxon>Eurotiomycetes</taxon>
        <taxon>Eurotiomycetidae</taxon>
        <taxon>Eurotiales</taxon>
        <taxon>Aspergillaceae</taxon>
        <taxon>Aspergillus</taxon>
        <taxon>Aspergillus subgen. Nidulantes</taxon>
    </lineage>
</organism>
<evidence type="ECO:0000256" key="6">
    <source>
        <dbReference type="SAM" id="Phobius"/>
    </source>
</evidence>
<dbReference type="InterPro" id="IPR011701">
    <property type="entry name" value="MFS"/>
</dbReference>
<feature type="transmembrane region" description="Helical" evidence="6">
    <location>
        <begin position="489"/>
        <end position="505"/>
    </location>
</feature>
<evidence type="ECO:0000256" key="2">
    <source>
        <dbReference type="ARBA" id="ARBA00022692"/>
    </source>
</evidence>
<feature type="transmembrane region" description="Helical" evidence="6">
    <location>
        <begin position="65"/>
        <end position="88"/>
    </location>
</feature>
<dbReference type="EMBL" id="JBFXLU010000001">
    <property type="protein sequence ID" value="KAL2858566.1"/>
    <property type="molecule type" value="Genomic_DNA"/>
</dbReference>
<feature type="transmembrane region" description="Helical" evidence="6">
    <location>
        <begin position="100"/>
        <end position="121"/>
    </location>
</feature>
<protein>
    <submittedName>
        <fullName evidence="8">Major facilitator superfamily domain-containing protein</fullName>
    </submittedName>
</protein>
<dbReference type="PROSITE" id="PS50850">
    <property type="entry name" value="MFS"/>
    <property type="match status" value="1"/>
</dbReference>
<feature type="transmembrane region" description="Helical" evidence="6">
    <location>
        <begin position="193"/>
        <end position="210"/>
    </location>
</feature>
<dbReference type="PANTHER" id="PTHR23502:SF149">
    <property type="entry name" value="TRANSPORTER, PUTATIVE-RELATED"/>
    <property type="match status" value="1"/>
</dbReference>
<keyword evidence="3 6" id="KW-1133">Transmembrane helix</keyword>
<feature type="transmembrane region" description="Helical" evidence="6">
    <location>
        <begin position="345"/>
        <end position="366"/>
    </location>
</feature>